<evidence type="ECO:0000313" key="2">
    <source>
        <dbReference type="EMBL" id="QJA70080.1"/>
    </source>
</evidence>
<proteinExistence type="predicted"/>
<sequence>MTDQSLAQESPLEPIGDSFASGGAYEGNPLELSPQPVPLREQIAKIVDKNAITECQQKCPSLEDSETCGFCKADQILTLSPLKELLRSLAKAGNIQRLEDTLVALDMQSVEILALLAKLEQGKLVELDADQSFPEPDITINSFPEGCNEVCHQVEQQNMFNANFRRIKQPEATDSEDIKP</sequence>
<dbReference type="AlphaFoldDB" id="A0A6M3JJU8"/>
<feature type="region of interest" description="Disordered" evidence="1">
    <location>
        <begin position="1"/>
        <end position="35"/>
    </location>
</feature>
<organism evidence="2">
    <name type="scientific">viral metagenome</name>
    <dbReference type="NCBI Taxonomy" id="1070528"/>
    <lineage>
        <taxon>unclassified sequences</taxon>
        <taxon>metagenomes</taxon>
        <taxon>organismal metagenomes</taxon>
    </lineage>
</organism>
<accession>A0A6M3JJU8</accession>
<protein>
    <submittedName>
        <fullName evidence="2">Uncharacterized protein</fullName>
    </submittedName>
</protein>
<dbReference type="EMBL" id="MT141762">
    <property type="protein sequence ID" value="QJA70080.1"/>
    <property type="molecule type" value="Genomic_DNA"/>
</dbReference>
<evidence type="ECO:0000256" key="1">
    <source>
        <dbReference type="SAM" id="MobiDB-lite"/>
    </source>
</evidence>
<reference evidence="2" key="1">
    <citation type="submission" date="2020-03" db="EMBL/GenBank/DDBJ databases">
        <title>The deep terrestrial virosphere.</title>
        <authorList>
            <person name="Holmfeldt K."/>
            <person name="Nilsson E."/>
            <person name="Simone D."/>
            <person name="Lopez-Fernandez M."/>
            <person name="Wu X."/>
            <person name="de Brujin I."/>
            <person name="Lundin D."/>
            <person name="Andersson A."/>
            <person name="Bertilsson S."/>
            <person name="Dopson M."/>
        </authorList>
    </citation>
    <scope>NUCLEOTIDE SEQUENCE</scope>
    <source>
        <strain evidence="2">MM415A04014</strain>
    </source>
</reference>
<gene>
    <name evidence="2" type="ORF">MM415A04014_0010</name>
</gene>
<name>A0A6M3JJU8_9ZZZZ</name>